<dbReference type="InterPro" id="IPR046980">
    <property type="entry name" value="KefG/KefF"/>
</dbReference>
<dbReference type="AlphaFoldDB" id="A0A1X1EL24"/>
<dbReference type="PANTHER" id="PTHR47307">
    <property type="entry name" value="GLUTATHIONE-REGULATED POTASSIUM-EFFLUX SYSTEM ANCILLARY PROTEIN KEFG"/>
    <property type="match status" value="1"/>
</dbReference>
<gene>
    <name evidence="3" type="ORF">HA50_23820</name>
</gene>
<dbReference type="SUPFAM" id="SSF52218">
    <property type="entry name" value="Flavoproteins"/>
    <property type="match status" value="1"/>
</dbReference>
<accession>A0A1X1EL24</accession>
<comment type="caution">
    <text evidence="3">The sequence shown here is derived from an EMBL/GenBank/DDBJ whole genome shotgun (WGS) entry which is preliminary data.</text>
</comment>
<dbReference type="Gene3D" id="3.40.50.360">
    <property type="match status" value="1"/>
</dbReference>
<dbReference type="GO" id="GO:0003955">
    <property type="term" value="F:NAD(P)H dehydrogenase (quinone) activity"/>
    <property type="evidence" value="ECO:0007669"/>
    <property type="project" value="TreeGrafter"/>
</dbReference>
<sequence length="174" mass="19392">MKTLIIVSHPYQQQSNVIKALQQTAEAQNNVIVRNLEEIYGDNVTGFDIPLEQSFYAAAARVVFIFPIHWFNLTPMLKAYLNEVWAYGWAFGPDGVALKNKQLLVVASAGASEYTYSHQGLINSTFDEVMTPMKATALYCGMDYLSPLSFHSVIGASAEKISDYQEKLSQRLSA</sequence>
<name>A0A1X1EL24_PANCY</name>
<dbReference type="PANTHER" id="PTHR47307:SF1">
    <property type="entry name" value="GLUTATHIONE-REGULATED POTASSIUM-EFFLUX SYSTEM ANCILLARY PROTEIN KEFG"/>
    <property type="match status" value="1"/>
</dbReference>
<dbReference type="RefSeq" id="WP_084879360.1">
    <property type="nucleotide sequence ID" value="NZ_JAGGMY010000005.1"/>
</dbReference>
<organism evidence="3 4">
    <name type="scientific">Pantoea cypripedii</name>
    <name type="common">Pectobacterium cypripedii</name>
    <name type="synonym">Erwinia cypripedii</name>
    <dbReference type="NCBI Taxonomy" id="55209"/>
    <lineage>
        <taxon>Bacteria</taxon>
        <taxon>Pseudomonadati</taxon>
        <taxon>Pseudomonadota</taxon>
        <taxon>Gammaproteobacteria</taxon>
        <taxon>Enterobacterales</taxon>
        <taxon>Erwiniaceae</taxon>
        <taxon>Pantoea</taxon>
    </lineage>
</organism>
<evidence type="ECO:0000313" key="3">
    <source>
        <dbReference type="EMBL" id="ORM89640.1"/>
    </source>
</evidence>
<dbReference type="InterPro" id="IPR003680">
    <property type="entry name" value="Flavodoxin_fold"/>
</dbReference>
<keyword evidence="1" id="KW-0560">Oxidoreductase</keyword>
<dbReference type="Proteomes" id="UP000193749">
    <property type="component" value="Unassembled WGS sequence"/>
</dbReference>
<evidence type="ECO:0000256" key="1">
    <source>
        <dbReference type="ARBA" id="ARBA00023002"/>
    </source>
</evidence>
<proteinExistence type="predicted"/>
<reference evidence="3 4" key="1">
    <citation type="journal article" date="2017" name="Antonie Van Leeuwenhoek">
        <title>Phylogenomic resolution of the bacterial genus Pantoea and its relationship with Erwinia and Tatumella.</title>
        <authorList>
            <person name="Palmer M."/>
            <person name="Steenkamp E.T."/>
            <person name="Coetzee M.P."/>
            <person name="Chan W.Y."/>
            <person name="van Zyl E."/>
            <person name="De Maayer P."/>
            <person name="Coutinho T.A."/>
            <person name="Blom J."/>
            <person name="Smits T.H."/>
            <person name="Duffy B."/>
            <person name="Venter S.N."/>
        </authorList>
    </citation>
    <scope>NUCLEOTIDE SEQUENCE [LARGE SCALE GENOMIC DNA]</scope>
    <source>
        <strain evidence="3 4">LMG 2657</strain>
    </source>
</reference>
<dbReference type="GO" id="GO:0010181">
    <property type="term" value="F:FMN binding"/>
    <property type="evidence" value="ECO:0007669"/>
    <property type="project" value="TreeGrafter"/>
</dbReference>
<dbReference type="Pfam" id="PF02525">
    <property type="entry name" value="Flavodoxin_2"/>
    <property type="match status" value="1"/>
</dbReference>
<feature type="domain" description="Flavodoxin-like fold" evidence="2">
    <location>
        <begin position="1"/>
        <end position="172"/>
    </location>
</feature>
<protein>
    <submittedName>
        <fullName evidence="3">NAD(P)H dehydrogenase</fullName>
    </submittedName>
</protein>
<dbReference type="OrthoDB" id="9798454at2"/>
<dbReference type="STRING" id="55209.HA50_23820"/>
<evidence type="ECO:0000259" key="2">
    <source>
        <dbReference type="Pfam" id="PF02525"/>
    </source>
</evidence>
<keyword evidence="4" id="KW-1185">Reference proteome</keyword>
<dbReference type="GO" id="GO:0009055">
    <property type="term" value="F:electron transfer activity"/>
    <property type="evidence" value="ECO:0007669"/>
    <property type="project" value="TreeGrafter"/>
</dbReference>
<dbReference type="InterPro" id="IPR029039">
    <property type="entry name" value="Flavoprotein-like_sf"/>
</dbReference>
<evidence type="ECO:0000313" key="4">
    <source>
        <dbReference type="Proteomes" id="UP000193749"/>
    </source>
</evidence>
<dbReference type="EMBL" id="MLJI01000002">
    <property type="protein sequence ID" value="ORM89640.1"/>
    <property type="molecule type" value="Genomic_DNA"/>
</dbReference>